<dbReference type="GO" id="GO:0000155">
    <property type="term" value="F:phosphorelay sensor kinase activity"/>
    <property type="evidence" value="ECO:0007669"/>
    <property type="project" value="InterPro"/>
</dbReference>
<dbReference type="InterPro" id="IPR005467">
    <property type="entry name" value="His_kinase_dom"/>
</dbReference>
<organism evidence="10 11">
    <name type="scientific">Paraphaeosphaeria minitans</name>
    <dbReference type="NCBI Taxonomy" id="565426"/>
    <lineage>
        <taxon>Eukaryota</taxon>
        <taxon>Fungi</taxon>
        <taxon>Dikarya</taxon>
        <taxon>Ascomycota</taxon>
        <taxon>Pezizomycotina</taxon>
        <taxon>Dothideomycetes</taxon>
        <taxon>Pleosporomycetidae</taxon>
        <taxon>Pleosporales</taxon>
        <taxon>Massarineae</taxon>
        <taxon>Didymosphaeriaceae</taxon>
        <taxon>Paraphaeosphaeria</taxon>
    </lineage>
</organism>
<evidence type="ECO:0000259" key="8">
    <source>
        <dbReference type="PROSITE" id="PS50109"/>
    </source>
</evidence>
<dbReference type="Gene3D" id="3.30.565.10">
    <property type="entry name" value="Histidine kinase-like ATPase, C-terminal domain"/>
    <property type="match status" value="1"/>
</dbReference>
<dbReference type="Gene3D" id="1.10.287.130">
    <property type="match status" value="1"/>
</dbReference>
<keyword evidence="4" id="KW-0808">Transferase</keyword>
<dbReference type="SUPFAM" id="SSF47384">
    <property type="entry name" value="Homodimeric domain of signal transducing histidine kinase"/>
    <property type="match status" value="1"/>
</dbReference>
<dbReference type="InterPro" id="IPR035965">
    <property type="entry name" value="PAS-like_dom_sf"/>
</dbReference>
<dbReference type="InterPro" id="IPR036890">
    <property type="entry name" value="HATPase_C_sf"/>
</dbReference>
<dbReference type="CDD" id="cd17546">
    <property type="entry name" value="REC_hyHK_CKI1_RcsC-like"/>
    <property type="match status" value="1"/>
</dbReference>
<feature type="compositionally biased region" description="Polar residues" evidence="7">
    <location>
        <begin position="200"/>
        <end position="247"/>
    </location>
</feature>
<keyword evidence="5" id="KW-0418">Kinase</keyword>
<dbReference type="GO" id="GO:0009927">
    <property type="term" value="F:histidine phosphotransfer kinase activity"/>
    <property type="evidence" value="ECO:0007669"/>
    <property type="project" value="TreeGrafter"/>
</dbReference>
<dbReference type="InterPro" id="IPR058846">
    <property type="entry name" value="PAS-like"/>
</dbReference>
<name>A0A9P6KVA3_9PLEO</name>
<evidence type="ECO:0000256" key="4">
    <source>
        <dbReference type="ARBA" id="ARBA00022679"/>
    </source>
</evidence>
<dbReference type="InterPro" id="IPR011006">
    <property type="entry name" value="CheY-like_superfamily"/>
</dbReference>
<evidence type="ECO:0000256" key="7">
    <source>
        <dbReference type="SAM" id="MobiDB-lite"/>
    </source>
</evidence>
<dbReference type="SUPFAM" id="SSF55781">
    <property type="entry name" value="GAF domain-like"/>
    <property type="match status" value="1"/>
</dbReference>
<evidence type="ECO:0000313" key="11">
    <source>
        <dbReference type="Proteomes" id="UP000756921"/>
    </source>
</evidence>
<feature type="region of interest" description="Disordered" evidence="7">
    <location>
        <begin position="188"/>
        <end position="254"/>
    </location>
</feature>
<dbReference type="SMART" id="SM00448">
    <property type="entry name" value="REC"/>
    <property type="match status" value="1"/>
</dbReference>
<dbReference type="InterPro" id="IPR004358">
    <property type="entry name" value="Sig_transdc_His_kin-like_C"/>
</dbReference>
<dbReference type="PANTHER" id="PTHR43047">
    <property type="entry name" value="TWO-COMPONENT HISTIDINE PROTEIN KINASE"/>
    <property type="match status" value="1"/>
</dbReference>
<dbReference type="SUPFAM" id="SSF55874">
    <property type="entry name" value="ATPase domain of HSP90 chaperone/DNA topoisomerase II/histidine kinase"/>
    <property type="match status" value="1"/>
</dbReference>
<evidence type="ECO:0000256" key="1">
    <source>
        <dbReference type="ARBA" id="ARBA00000085"/>
    </source>
</evidence>
<dbReference type="InterPro" id="IPR003661">
    <property type="entry name" value="HisK_dim/P_dom"/>
</dbReference>
<reference evidence="10" key="1">
    <citation type="journal article" date="2020" name="Mol. Plant Microbe Interact.">
        <title>Genome Sequence of the Biocontrol Agent Coniothyrium minitans strain Conio (IMI 134523).</title>
        <authorList>
            <person name="Patel D."/>
            <person name="Shittu T.A."/>
            <person name="Baroncelli R."/>
            <person name="Muthumeenakshi S."/>
            <person name="Osborne T.H."/>
            <person name="Janganan T.K."/>
            <person name="Sreenivasaprasad S."/>
        </authorList>
    </citation>
    <scope>NUCLEOTIDE SEQUENCE</scope>
    <source>
        <strain evidence="10">Conio</strain>
    </source>
</reference>
<feature type="domain" description="Response regulatory" evidence="9">
    <location>
        <begin position="919"/>
        <end position="1047"/>
    </location>
</feature>
<dbReference type="Proteomes" id="UP000756921">
    <property type="component" value="Unassembled WGS sequence"/>
</dbReference>
<feature type="compositionally biased region" description="Polar residues" evidence="7">
    <location>
        <begin position="894"/>
        <end position="905"/>
    </location>
</feature>
<dbReference type="PROSITE" id="PS50110">
    <property type="entry name" value="RESPONSE_REGULATORY"/>
    <property type="match status" value="1"/>
</dbReference>
<evidence type="ECO:0000313" key="10">
    <source>
        <dbReference type="EMBL" id="KAF9740753.1"/>
    </source>
</evidence>
<dbReference type="Gene3D" id="3.30.450.20">
    <property type="entry name" value="PAS domain"/>
    <property type="match status" value="1"/>
</dbReference>
<dbReference type="Pfam" id="PF02518">
    <property type="entry name" value="HATPase_c"/>
    <property type="match status" value="1"/>
</dbReference>
<feature type="region of interest" description="Disordered" evidence="7">
    <location>
        <begin position="881"/>
        <end position="905"/>
    </location>
</feature>
<evidence type="ECO:0000256" key="3">
    <source>
        <dbReference type="ARBA" id="ARBA00022553"/>
    </source>
</evidence>
<dbReference type="GO" id="GO:0005886">
    <property type="term" value="C:plasma membrane"/>
    <property type="evidence" value="ECO:0007669"/>
    <property type="project" value="TreeGrafter"/>
</dbReference>
<dbReference type="OrthoDB" id="303614at2759"/>
<dbReference type="SUPFAM" id="SSF52172">
    <property type="entry name" value="CheY-like"/>
    <property type="match status" value="1"/>
</dbReference>
<dbReference type="EMBL" id="WJXW01000001">
    <property type="protein sequence ID" value="KAF9740753.1"/>
    <property type="molecule type" value="Genomic_DNA"/>
</dbReference>
<feature type="modified residue" description="4-aspartylphosphate" evidence="6">
    <location>
        <position position="976"/>
    </location>
</feature>
<dbReference type="InterPro" id="IPR003594">
    <property type="entry name" value="HATPase_dom"/>
</dbReference>
<dbReference type="EC" id="2.7.13.3" evidence="2"/>
<dbReference type="PROSITE" id="PS50109">
    <property type="entry name" value="HIS_KIN"/>
    <property type="match status" value="1"/>
</dbReference>
<dbReference type="Pfam" id="PF26131">
    <property type="entry name" value="PAS-like"/>
    <property type="match status" value="1"/>
</dbReference>
<feature type="domain" description="Histidine kinase" evidence="8">
    <location>
        <begin position="782"/>
        <end position="866"/>
    </location>
</feature>
<dbReference type="Gene3D" id="3.40.50.2300">
    <property type="match status" value="1"/>
</dbReference>
<dbReference type="Pfam" id="PF00072">
    <property type="entry name" value="Response_reg"/>
    <property type="match status" value="1"/>
</dbReference>
<evidence type="ECO:0000256" key="6">
    <source>
        <dbReference type="PROSITE-ProRule" id="PRU00169"/>
    </source>
</evidence>
<comment type="catalytic activity">
    <reaction evidence="1">
        <text>ATP + protein L-histidine = ADP + protein N-phospho-L-histidine.</text>
        <dbReference type="EC" id="2.7.13.3"/>
    </reaction>
</comment>
<evidence type="ECO:0000256" key="2">
    <source>
        <dbReference type="ARBA" id="ARBA00012438"/>
    </source>
</evidence>
<dbReference type="SUPFAM" id="SSF55785">
    <property type="entry name" value="PYP-like sensor domain (PAS domain)"/>
    <property type="match status" value="1"/>
</dbReference>
<accession>A0A9P6KVA3</accession>
<dbReference type="InterPro" id="IPR036097">
    <property type="entry name" value="HisK_dim/P_sf"/>
</dbReference>
<proteinExistence type="predicted"/>
<protein>
    <recommendedName>
        <fullName evidence="2">histidine kinase</fullName>
        <ecNumber evidence="2">2.7.13.3</ecNumber>
    </recommendedName>
</protein>
<dbReference type="CDD" id="cd00082">
    <property type="entry name" value="HisKA"/>
    <property type="match status" value="1"/>
</dbReference>
<gene>
    <name evidence="10" type="ORF">PMIN01_00292</name>
</gene>
<keyword evidence="3 6" id="KW-0597">Phosphoprotein</keyword>
<keyword evidence="11" id="KW-1185">Reference proteome</keyword>
<comment type="caution">
    <text evidence="10">The sequence shown here is derived from an EMBL/GenBank/DDBJ whole genome shotgun (WGS) entry which is preliminary data.</text>
</comment>
<dbReference type="AlphaFoldDB" id="A0A9P6KVA3"/>
<evidence type="ECO:0000256" key="5">
    <source>
        <dbReference type="ARBA" id="ARBA00022777"/>
    </source>
</evidence>
<evidence type="ECO:0000259" key="9">
    <source>
        <dbReference type="PROSITE" id="PS50110"/>
    </source>
</evidence>
<sequence>MVEPAPTHLLSRSQSALLEDSANDDKRAFDHEALQELDGIAFHEVLDQDPRPTFVLDLDSDHLDYSETKTILRPIFCNAALRLHDKLLDRITGLSTESDHSQSARTPYLHFRSWVTSVSEFDDSRDVFPQTFLYEGMLWIGFTSKQRWRFVSGMQWSDATHHVADMEALVRKKFRTSEDTMAPTIAAAAASASDPPLGTPTPQTELPVRSSSLILSTPTFPNDSKGRSSNPTTSGEASNDTSGSGASVTLALPKNGVPDWTATKPRGVLTEHMVFARNLNWSATPLGSMKTWSAEFREVANLVMRNPHPVALFWGEELTMLYNEAYKNEVARDKHPDLMGTGFSGPFSELWDGWDQSSGNVLERVKVFGKRMTTYQLRVYSVTDSDDADTVSHSSDSTISMKSCLLEGAIGIPEGHAASPPKLDLKRSKEGFIPAFCEAMRTREPTILHRRNGSLPDELTASIEWRGYGEPCRSAIIIPVRPTNSENILAFLLLGVNPRRAYDEEYRAFVHMLNRQLANSLASFVLFEEEVRRNRNAAEVASLQREQLSQQLEVQASRMRRMTELSPLGMYLFGCDGILLEANERYYEMTKHGRDDDSPFAFLKPMSEESVRKGKIMWRQMMEDGIARQEEFHLTGTDFVPRDLAGEPIEYWVLATSQPEIDAHGEMKSIMGSIADISHLKWVQGLQEQRLKEAEEIKRQQNEFIDITSHEMRNPLSAILLCADDIRESLSQHLFGTSDAKVVEECIDAANNIALCNQIHGGVRKTVHLGADTEQPHPHFKGFEYIPTRSSIVDIAAGQDWGDGERLYIRVKVEDTGVGLAADEKHLFGLGLFISRQLAELHGGQVGVSSEAGIGSTFGFFVQGKRAPVPKRPGILGPAPLGGPQETAGAHASVRSNSSPASIPSTIQSGLSTDHSDLAILIVEDNLVNQRVLSKQLKKAGCAVYTADNGLLALEFLAKTSFQDPAGQPLSIILMDLEMPEMDGLTAVGRIRDMEVEGVVTGHVPVIAVTANVRDEQTRAAMKSGMDDVVAKPFRVHELLAKVRSVLARLGSG</sequence>
<dbReference type="PRINTS" id="PR00344">
    <property type="entry name" value="BCTRLSENSOR"/>
</dbReference>
<dbReference type="InterPro" id="IPR001789">
    <property type="entry name" value="Sig_transdc_resp-reg_receiver"/>
</dbReference>